<organism evidence="2 3">
    <name type="scientific">Thiosulfatimonas sediminis</name>
    <dbReference type="NCBI Taxonomy" id="2675054"/>
    <lineage>
        <taxon>Bacteria</taxon>
        <taxon>Pseudomonadati</taxon>
        <taxon>Pseudomonadota</taxon>
        <taxon>Gammaproteobacteria</taxon>
        <taxon>Thiotrichales</taxon>
        <taxon>Piscirickettsiaceae</taxon>
        <taxon>Thiosulfatimonas</taxon>
    </lineage>
</organism>
<evidence type="ECO:0000313" key="3">
    <source>
        <dbReference type="Proteomes" id="UP000501726"/>
    </source>
</evidence>
<name>A0A6F8PXG6_9GAMM</name>
<reference evidence="3" key="1">
    <citation type="submission" date="2019-11" db="EMBL/GenBank/DDBJ databases">
        <title>Isolation and characterization of two novel species in the genus Thiomicrorhabdus.</title>
        <authorList>
            <person name="Mochizuki J."/>
            <person name="Kojima H."/>
            <person name="Fukui M."/>
        </authorList>
    </citation>
    <scope>NUCLEOTIDE SEQUENCE [LARGE SCALE GENOMIC DNA]</scope>
    <source>
        <strain evidence="3">aks77</strain>
    </source>
</reference>
<accession>A0A6F8PXG6</accession>
<keyword evidence="1" id="KW-0175">Coiled coil</keyword>
<dbReference type="EMBL" id="AP021889">
    <property type="protein sequence ID" value="BBP46821.1"/>
    <property type="molecule type" value="Genomic_DNA"/>
</dbReference>
<dbReference type="KEGG" id="tse:THMIRHAS_21940"/>
<dbReference type="Proteomes" id="UP000501726">
    <property type="component" value="Chromosome"/>
</dbReference>
<feature type="coiled-coil region" evidence="1">
    <location>
        <begin position="19"/>
        <end position="46"/>
    </location>
</feature>
<gene>
    <name evidence="2" type="ORF">THMIRHAS_21940</name>
</gene>
<protein>
    <submittedName>
        <fullName evidence="2">Uncharacterized protein</fullName>
    </submittedName>
</protein>
<keyword evidence="3" id="KW-1185">Reference proteome</keyword>
<evidence type="ECO:0000313" key="2">
    <source>
        <dbReference type="EMBL" id="BBP46821.1"/>
    </source>
</evidence>
<proteinExistence type="predicted"/>
<sequence length="187" mass="22395">MGNTKVELSRGTQYLFRHMEKIELQNEQARQEKALAKKEMDFAQVERFFRQIKTQNIFIFTVGLNGKPESTILSKAIFSMNRVVKVYYSTSFDESKSGYLRILPDSAQQTILVERVHGYRGEPEFLYRSTDECHIIRWMIKWMLPRFDWSKTKLVNLDLYRMFIDQRERVLQKKLEESFENAEAHHK</sequence>
<evidence type="ECO:0000256" key="1">
    <source>
        <dbReference type="SAM" id="Coils"/>
    </source>
</evidence>
<dbReference type="AlphaFoldDB" id="A0A6F8PXG6"/>
<dbReference type="RefSeq" id="WP_173273828.1">
    <property type="nucleotide sequence ID" value="NZ_AP021889.1"/>
</dbReference>